<reference evidence="1" key="1">
    <citation type="submission" date="2021-01" db="EMBL/GenBank/DDBJ databases">
        <authorList>
            <person name="Corre E."/>
            <person name="Pelletier E."/>
            <person name="Niang G."/>
            <person name="Scheremetjew M."/>
            <person name="Finn R."/>
            <person name="Kale V."/>
            <person name="Holt S."/>
            <person name="Cochrane G."/>
            <person name="Meng A."/>
            <person name="Brown T."/>
            <person name="Cohen L."/>
        </authorList>
    </citation>
    <scope>NUCLEOTIDE SEQUENCE</scope>
    <source>
        <strain evidence="1">CCCM811</strain>
    </source>
</reference>
<dbReference type="AlphaFoldDB" id="A0A7S3YHP3"/>
<organism evidence="1">
    <name type="scientific">Lotharella globosa</name>
    <dbReference type="NCBI Taxonomy" id="91324"/>
    <lineage>
        <taxon>Eukaryota</taxon>
        <taxon>Sar</taxon>
        <taxon>Rhizaria</taxon>
        <taxon>Cercozoa</taxon>
        <taxon>Chlorarachniophyceae</taxon>
        <taxon>Lotharella</taxon>
    </lineage>
</organism>
<protein>
    <submittedName>
        <fullName evidence="1">Uncharacterized protein</fullName>
    </submittedName>
</protein>
<accession>A0A7S3YHP3</accession>
<dbReference type="EMBL" id="HBIV01007175">
    <property type="protein sequence ID" value="CAE0652033.1"/>
    <property type="molecule type" value="Transcribed_RNA"/>
</dbReference>
<proteinExistence type="predicted"/>
<name>A0A7S3YHP3_9EUKA</name>
<evidence type="ECO:0000313" key="1">
    <source>
        <dbReference type="EMBL" id="CAE0652033.1"/>
    </source>
</evidence>
<sequence length="129" mass="14800">MRYSRLQPGGYQAAVLQHYLQGHHIHHTKHLNMLMSMCSSMELPWNCENSLWYLLIFFVPQSSCFWCCGTGCKFGVEFLNAVSSEDEIINETCVCALLFVHLNDGHMVQSVPSHAEMLLHRHPPGRLRV</sequence>
<gene>
    <name evidence="1" type="ORF">LGLO00237_LOCUS5305</name>
</gene>